<dbReference type="EMBL" id="LXPS01000041">
    <property type="protein sequence ID" value="OAE36363.1"/>
    <property type="molecule type" value="Genomic_DNA"/>
</dbReference>
<dbReference type="SMART" id="SM00382">
    <property type="entry name" value="AAA"/>
    <property type="match status" value="1"/>
</dbReference>
<evidence type="ECO:0000256" key="1">
    <source>
        <dbReference type="ARBA" id="ARBA00004202"/>
    </source>
</evidence>
<dbReference type="GO" id="GO:0016887">
    <property type="term" value="F:ATP hydrolysis activity"/>
    <property type="evidence" value="ECO:0007669"/>
    <property type="project" value="InterPro"/>
</dbReference>
<evidence type="ECO:0000259" key="11">
    <source>
        <dbReference type="PROSITE" id="PS50893"/>
    </source>
</evidence>
<evidence type="ECO:0000313" key="12">
    <source>
        <dbReference type="EMBL" id="OAE36363.1"/>
    </source>
</evidence>
<dbReference type="AlphaFoldDB" id="A0A176WUU1"/>
<comment type="subcellular location">
    <subcellularLocation>
        <location evidence="1">Cell membrane</location>
        <topology evidence="1">Peripheral membrane protein</topology>
    </subcellularLocation>
</comment>
<evidence type="ECO:0000256" key="4">
    <source>
        <dbReference type="ARBA" id="ARBA00022475"/>
    </source>
</evidence>
<dbReference type="InterPro" id="IPR017871">
    <property type="entry name" value="ABC_transporter-like_CS"/>
</dbReference>
<dbReference type="SUPFAM" id="SSF52540">
    <property type="entry name" value="P-loop containing nucleoside triphosphate hydrolases"/>
    <property type="match status" value="1"/>
</dbReference>
<dbReference type="GO" id="GO:0006826">
    <property type="term" value="P:iron ion transport"/>
    <property type="evidence" value="ECO:0007669"/>
    <property type="project" value="UniProtKB-KW"/>
</dbReference>
<evidence type="ECO:0000256" key="2">
    <source>
        <dbReference type="ARBA" id="ARBA00005417"/>
    </source>
</evidence>
<evidence type="ECO:0000313" key="13">
    <source>
        <dbReference type="Proteomes" id="UP000077098"/>
    </source>
</evidence>
<dbReference type="PROSITE" id="PS50893">
    <property type="entry name" value="ABC_TRANSPORTER_2"/>
    <property type="match status" value="1"/>
</dbReference>
<evidence type="ECO:0000256" key="9">
    <source>
        <dbReference type="ARBA" id="ARBA00023065"/>
    </source>
</evidence>
<dbReference type="CDD" id="cd03214">
    <property type="entry name" value="ABC_Iron-Siderophores_B12_Hemin"/>
    <property type="match status" value="1"/>
</dbReference>
<dbReference type="Pfam" id="PF00005">
    <property type="entry name" value="ABC_tran"/>
    <property type="match status" value="1"/>
</dbReference>
<evidence type="ECO:0000256" key="7">
    <source>
        <dbReference type="ARBA" id="ARBA00022840"/>
    </source>
</evidence>
<feature type="domain" description="ABC transporter" evidence="11">
    <location>
        <begin position="15"/>
        <end position="251"/>
    </location>
</feature>
<dbReference type="InterPro" id="IPR027417">
    <property type="entry name" value="P-loop_NTPase"/>
</dbReference>
<dbReference type="FunFam" id="3.40.50.300:FF:000134">
    <property type="entry name" value="Iron-enterobactin ABC transporter ATP-binding protein"/>
    <property type="match status" value="1"/>
</dbReference>
<dbReference type="InterPro" id="IPR003593">
    <property type="entry name" value="AAA+_ATPase"/>
</dbReference>
<dbReference type="GO" id="GO:0005524">
    <property type="term" value="F:ATP binding"/>
    <property type="evidence" value="ECO:0007669"/>
    <property type="project" value="UniProtKB-KW"/>
</dbReference>
<protein>
    <submittedName>
        <fullName evidence="12">Iron ABC transporter ATP-binding protein</fullName>
    </submittedName>
</protein>
<accession>A0A176WUU1</accession>
<evidence type="ECO:0000256" key="3">
    <source>
        <dbReference type="ARBA" id="ARBA00022448"/>
    </source>
</evidence>
<comment type="caution">
    <text evidence="12">The sequence shown here is derived from an EMBL/GenBank/DDBJ whole genome shotgun (WGS) entry which is preliminary data.</text>
</comment>
<evidence type="ECO:0000256" key="10">
    <source>
        <dbReference type="ARBA" id="ARBA00023136"/>
    </source>
</evidence>
<keyword evidence="8" id="KW-0408">Iron</keyword>
<dbReference type="GO" id="GO:0005886">
    <property type="term" value="C:plasma membrane"/>
    <property type="evidence" value="ECO:0007669"/>
    <property type="project" value="UniProtKB-SubCell"/>
</dbReference>
<dbReference type="PANTHER" id="PTHR42771">
    <property type="entry name" value="IRON(3+)-HYDROXAMATE IMPORT ATP-BINDING PROTEIN FHUC"/>
    <property type="match status" value="1"/>
</dbReference>
<keyword evidence="5" id="KW-0410">Iron transport</keyword>
<evidence type="ECO:0000256" key="5">
    <source>
        <dbReference type="ARBA" id="ARBA00022496"/>
    </source>
</evidence>
<dbReference type="PROSITE" id="PS00211">
    <property type="entry name" value="ABC_TRANSPORTER_1"/>
    <property type="match status" value="1"/>
</dbReference>
<comment type="similarity">
    <text evidence="2">Belongs to the ABC transporter superfamily.</text>
</comment>
<keyword evidence="3" id="KW-0813">Transport</keyword>
<sequence>MTGLASKQKIETIAAQAIGLSVFYDQAQALRKVDANAFEGRITAICGANGSGKSTLLKCLAGLEQPTEGEVRLSGQPLAALSRRNVARQVAVMSQTPEIPIGLSVEDLVEQGRYPHRPWLGRLSSRDREIIESATFRVGLQDLRARQLTTLSGGERQRAWLAMALAQEPRILFLDEPTSFLDIRHQAELLTLLRKLNFEEGLTIIAVLHDLNQVMDISSDVILMRKGEVLAAGPTHQVLRADLLQQAFECHVDLVPHPDGSGRTYCMVDWVGAGNRRAHPSSAQS</sequence>
<keyword evidence="6" id="KW-0547">Nucleotide-binding</keyword>
<dbReference type="Proteomes" id="UP000077098">
    <property type="component" value="Unassembled WGS sequence"/>
</dbReference>
<gene>
    <name evidence="12" type="ORF">A7J57_07345</name>
</gene>
<dbReference type="InterPro" id="IPR003439">
    <property type="entry name" value="ABC_transporter-like_ATP-bd"/>
</dbReference>
<dbReference type="Gene3D" id="3.40.50.300">
    <property type="entry name" value="P-loop containing nucleotide triphosphate hydrolases"/>
    <property type="match status" value="1"/>
</dbReference>
<keyword evidence="10" id="KW-0472">Membrane</keyword>
<evidence type="ECO:0000256" key="8">
    <source>
        <dbReference type="ARBA" id="ARBA00023004"/>
    </source>
</evidence>
<reference evidence="12 13" key="1">
    <citation type="submission" date="2016-05" db="EMBL/GenBank/DDBJ databases">
        <authorList>
            <person name="Lavstsen T."/>
            <person name="Jespersen J.S."/>
        </authorList>
    </citation>
    <scope>NUCLEOTIDE SEQUENCE [LARGE SCALE GENOMIC DNA]</scope>
    <source>
        <strain evidence="12 13">KCJ1736</strain>
    </source>
</reference>
<dbReference type="RefSeq" id="WP_063951772.1">
    <property type="nucleotide sequence ID" value="NZ_JBJDNA010000002.1"/>
</dbReference>
<organism evidence="12 13">
    <name type="scientific">Agrobacterium tumefaciens</name>
    <dbReference type="NCBI Taxonomy" id="358"/>
    <lineage>
        <taxon>Bacteria</taxon>
        <taxon>Pseudomonadati</taxon>
        <taxon>Pseudomonadota</taxon>
        <taxon>Alphaproteobacteria</taxon>
        <taxon>Hyphomicrobiales</taxon>
        <taxon>Rhizobiaceae</taxon>
        <taxon>Rhizobium/Agrobacterium group</taxon>
        <taxon>Agrobacterium</taxon>
        <taxon>Agrobacterium tumefaciens complex</taxon>
    </lineage>
</organism>
<dbReference type="InterPro" id="IPR051535">
    <property type="entry name" value="Siderophore_ABC-ATPase"/>
</dbReference>
<keyword evidence="9" id="KW-0406">Ion transport</keyword>
<evidence type="ECO:0000256" key="6">
    <source>
        <dbReference type="ARBA" id="ARBA00022741"/>
    </source>
</evidence>
<keyword evidence="7 12" id="KW-0067">ATP-binding</keyword>
<name>A0A176WUU1_AGRTU</name>
<proteinExistence type="inferred from homology"/>
<keyword evidence="4" id="KW-1003">Cell membrane</keyword>
<dbReference type="PANTHER" id="PTHR42771:SF2">
    <property type="entry name" value="IRON(3+)-HYDROXAMATE IMPORT ATP-BINDING PROTEIN FHUC"/>
    <property type="match status" value="1"/>
</dbReference>